<dbReference type="Proteomes" id="UP001157186">
    <property type="component" value="Unassembled WGS sequence"/>
</dbReference>
<sequence length="61" mass="6747">MDAYTRNDLHADLAQVGIPQKLLAQLITQGLLTSDQCRCLNGIAKHTIWQTLLNNSVKIEG</sequence>
<name>A0ABQ6GWE6_9GAMM</name>
<evidence type="ECO:0000313" key="1">
    <source>
        <dbReference type="EMBL" id="GLX79654.1"/>
    </source>
</evidence>
<accession>A0ABQ6GWE6</accession>
<proteinExistence type="predicted"/>
<dbReference type="EMBL" id="BSST01000001">
    <property type="protein sequence ID" value="GLX79654.1"/>
    <property type="molecule type" value="Genomic_DNA"/>
</dbReference>
<gene>
    <name evidence="1" type="ORF">tinsulaeT_29940</name>
</gene>
<protein>
    <submittedName>
        <fullName evidence="1">Uncharacterized protein</fullName>
    </submittedName>
</protein>
<keyword evidence="2" id="KW-1185">Reference proteome</keyword>
<evidence type="ECO:0000313" key="2">
    <source>
        <dbReference type="Proteomes" id="UP001157186"/>
    </source>
</evidence>
<reference evidence="1 2" key="1">
    <citation type="submission" date="2023-03" db="EMBL/GenBank/DDBJ databases">
        <title>Draft genome sequence of Thalassotalea insulae KCTC 62186T.</title>
        <authorList>
            <person name="Sawabe T."/>
        </authorList>
    </citation>
    <scope>NUCLEOTIDE SEQUENCE [LARGE SCALE GENOMIC DNA]</scope>
    <source>
        <strain evidence="1 2">KCTC 62186</strain>
    </source>
</reference>
<organism evidence="1 2">
    <name type="scientific">Thalassotalea insulae</name>
    <dbReference type="NCBI Taxonomy" id="2056778"/>
    <lineage>
        <taxon>Bacteria</taxon>
        <taxon>Pseudomonadati</taxon>
        <taxon>Pseudomonadota</taxon>
        <taxon>Gammaproteobacteria</taxon>
        <taxon>Alteromonadales</taxon>
        <taxon>Colwelliaceae</taxon>
        <taxon>Thalassotalea</taxon>
    </lineage>
</organism>
<comment type="caution">
    <text evidence="1">The sequence shown here is derived from an EMBL/GenBank/DDBJ whole genome shotgun (WGS) entry which is preliminary data.</text>
</comment>
<dbReference type="RefSeq" id="WP_284245576.1">
    <property type="nucleotide sequence ID" value="NZ_BSST01000001.1"/>
</dbReference>